<protein>
    <submittedName>
        <fullName evidence="2">Thiocillin family RiPP</fullName>
    </submittedName>
</protein>
<organism evidence="2 4">
    <name type="scientific">Streptomyces spongiicola</name>
    <dbReference type="NCBI Taxonomy" id="1690221"/>
    <lineage>
        <taxon>Bacteria</taxon>
        <taxon>Bacillati</taxon>
        <taxon>Actinomycetota</taxon>
        <taxon>Actinomycetes</taxon>
        <taxon>Kitasatosporales</taxon>
        <taxon>Streptomycetaceae</taxon>
        <taxon>Streptomyces</taxon>
    </lineage>
</organism>
<keyword evidence="3" id="KW-1185">Reference proteome</keyword>
<evidence type="ECO:0000313" key="4">
    <source>
        <dbReference type="Proteomes" id="UP000265354"/>
    </source>
</evidence>
<reference evidence="2 4" key="2">
    <citation type="submission" date="2018-07" db="EMBL/GenBank/DDBJ databases">
        <title>Whole Genome Shotgun Sequence of Streptomyces spongiicola strain 531S.</title>
        <authorList>
            <person name="Dohra H."/>
            <person name="Kodani S."/>
        </authorList>
    </citation>
    <scope>NUCLEOTIDE SEQUENCE [LARGE SCALE GENOMIC DNA]</scope>
    <source>
        <strain evidence="2 4">531S</strain>
    </source>
</reference>
<name>A0A2S1YY48_9ACTN</name>
<dbReference type="EMBL" id="CP029254">
    <property type="protein sequence ID" value="AWK08942.1"/>
    <property type="molecule type" value="Genomic_DNA"/>
</dbReference>
<dbReference type="KEGG" id="sspo:DDQ41_08395"/>
<dbReference type="EMBL" id="BGZL01000003">
    <property type="protein sequence ID" value="GBP99713.1"/>
    <property type="molecule type" value="Genomic_DNA"/>
</dbReference>
<evidence type="ECO:0000313" key="2">
    <source>
        <dbReference type="EMBL" id="GBP99713.1"/>
    </source>
</evidence>
<accession>A0A2S1YY48</accession>
<dbReference type="NCBIfam" id="NF033482">
    <property type="entry name" value="RiPP_thiocil"/>
    <property type="match status" value="1"/>
</dbReference>
<dbReference type="Proteomes" id="UP000265354">
    <property type="component" value="Unassembled WGS sequence"/>
</dbReference>
<sequence length="59" mass="5950">MDRLPETDVLELVLEGERPELEVLPAEYAPGSSVGCAGSISCASCPAATISSGSTASSH</sequence>
<evidence type="ECO:0000313" key="3">
    <source>
        <dbReference type="Proteomes" id="UP000245051"/>
    </source>
</evidence>
<reference evidence="1 3" key="1">
    <citation type="submission" date="2018-05" db="EMBL/GenBank/DDBJ databases">
        <title>Complete genome sequence of the Type Strain of Streptomyces spongiicola HNM0071, the producer of staurosporine.</title>
        <authorList>
            <person name="Zhou S."/>
            <person name="Huang X."/>
        </authorList>
    </citation>
    <scope>NUCLEOTIDE SEQUENCE [LARGE SCALE GENOMIC DNA]</scope>
    <source>
        <strain evidence="1 3">HNM0071</strain>
    </source>
</reference>
<evidence type="ECO:0000313" key="1">
    <source>
        <dbReference type="EMBL" id="AWK08942.1"/>
    </source>
</evidence>
<dbReference type="RefSeq" id="WP_109293925.1">
    <property type="nucleotide sequence ID" value="NZ_BGZL01000003.1"/>
</dbReference>
<dbReference type="AlphaFoldDB" id="A0A2S1YY48"/>
<gene>
    <name evidence="1" type="ORF">DDQ41_08395</name>
    <name evidence="2" type="ORF">SSP531S_11090</name>
</gene>
<dbReference type="InterPro" id="IPR049803">
    <property type="entry name" value="RiPP_thiocil-like"/>
</dbReference>
<dbReference type="Proteomes" id="UP000245051">
    <property type="component" value="Chromosome"/>
</dbReference>
<proteinExistence type="predicted"/>